<gene>
    <name evidence="1" type="ORF">FLL46_03230</name>
</gene>
<organism evidence="1 2">
    <name type="scientific">Aliikangiella coralliicola</name>
    <dbReference type="NCBI Taxonomy" id="2592383"/>
    <lineage>
        <taxon>Bacteria</taxon>
        <taxon>Pseudomonadati</taxon>
        <taxon>Pseudomonadota</taxon>
        <taxon>Gammaproteobacteria</taxon>
        <taxon>Oceanospirillales</taxon>
        <taxon>Pleioneaceae</taxon>
        <taxon>Aliikangiella</taxon>
    </lineage>
</organism>
<protein>
    <recommendedName>
        <fullName evidence="3">Zf-HC2 domain-containing protein</fullName>
    </recommendedName>
</protein>
<evidence type="ECO:0000313" key="1">
    <source>
        <dbReference type="EMBL" id="TQV89155.1"/>
    </source>
</evidence>
<name>A0A545UI62_9GAMM</name>
<dbReference type="Proteomes" id="UP000315439">
    <property type="component" value="Unassembled WGS sequence"/>
</dbReference>
<comment type="caution">
    <text evidence="1">The sequence shown here is derived from an EMBL/GenBank/DDBJ whole genome shotgun (WGS) entry which is preliminary data.</text>
</comment>
<dbReference type="OrthoDB" id="8374021at2"/>
<dbReference type="EMBL" id="VIKS01000002">
    <property type="protein sequence ID" value="TQV89155.1"/>
    <property type="molecule type" value="Genomic_DNA"/>
</dbReference>
<dbReference type="RefSeq" id="WP_142892005.1">
    <property type="nucleotide sequence ID" value="NZ_ML660161.1"/>
</dbReference>
<evidence type="ECO:0000313" key="2">
    <source>
        <dbReference type="Proteomes" id="UP000315439"/>
    </source>
</evidence>
<evidence type="ECO:0008006" key="3">
    <source>
        <dbReference type="Google" id="ProtNLM"/>
    </source>
</evidence>
<proteinExistence type="predicted"/>
<sequence>MLPSCKQVAEQLSENIDQPVTGFRWLKLKLHLLMCAYCRRYGSQIEISSKTINLMGQEKKPSEALKEKMMAHYRDCRCDDKDDNESR</sequence>
<accession>A0A545UI62</accession>
<dbReference type="AlphaFoldDB" id="A0A545UI62"/>
<reference evidence="1 2" key="1">
    <citation type="submission" date="2019-07" db="EMBL/GenBank/DDBJ databases">
        <title>Draft genome for Aliikangiella sp. M105.</title>
        <authorList>
            <person name="Wang G."/>
        </authorList>
    </citation>
    <scope>NUCLEOTIDE SEQUENCE [LARGE SCALE GENOMIC DNA]</scope>
    <source>
        <strain evidence="1 2">M105</strain>
    </source>
</reference>
<keyword evidence="2" id="KW-1185">Reference proteome</keyword>